<evidence type="ECO:0000256" key="2">
    <source>
        <dbReference type="ARBA" id="ARBA00023125"/>
    </source>
</evidence>
<dbReference type="AlphaFoldDB" id="A0A1C5GRB8"/>
<organism evidence="5 6">
    <name type="scientific">Micromonospora rifamycinica</name>
    <dbReference type="NCBI Taxonomy" id="291594"/>
    <lineage>
        <taxon>Bacteria</taxon>
        <taxon>Bacillati</taxon>
        <taxon>Actinomycetota</taxon>
        <taxon>Actinomycetes</taxon>
        <taxon>Micromonosporales</taxon>
        <taxon>Micromonosporaceae</taxon>
        <taxon>Micromonospora</taxon>
    </lineage>
</organism>
<keyword evidence="6" id="KW-1185">Reference proteome</keyword>
<dbReference type="GO" id="GO:0006355">
    <property type="term" value="P:regulation of DNA-templated transcription"/>
    <property type="evidence" value="ECO:0007669"/>
    <property type="project" value="InterPro"/>
</dbReference>
<dbReference type="PANTHER" id="PTHR44688">
    <property type="entry name" value="DNA-BINDING TRANSCRIPTIONAL ACTIVATOR DEVR_DOSR"/>
    <property type="match status" value="1"/>
</dbReference>
<protein>
    <submittedName>
        <fullName evidence="5">Regulatory protein, luxR family</fullName>
    </submittedName>
</protein>
<keyword evidence="2" id="KW-0238">DNA-binding</keyword>
<evidence type="ECO:0000313" key="6">
    <source>
        <dbReference type="Proteomes" id="UP000198226"/>
    </source>
</evidence>
<evidence type="ECO:0000259" key="4">
    <source>
        <dbReference type="PROSITE" id="PS50043"/>
    </source>
</evidence>
<dbReference type="InterPro" id="IPR036388">
    <property type="entry name" value="WH-like_DNA-bd_sf"/>
</dbReference>
<accession>A0A1C5GRB8</accession>
<dbReference type="EMBL" id="LT607752">
    <property type="protein sequence ID" value="SCG35671.1"/>
    <property type="molecule type" value="Genomic_DNA"/>
</dbReference>
<dbReference type="CDD" id="cd06170">
    <property type="entry name" value="LuxR_C_like"/>
    <property type="match status" value="1"/>
</dbReference>
<reference evidence="6" key="1">
    <citation type="submission" date="2016-06" db="EMBL/GenBank/DDBJ databases">
        <authorList>
            <person name="Varghese N."/>
            <person name="Submissions Spin"/>
        </authorList>
    </citation>
    <scope>NUCLEOTIDE SEQUENCE [LARGE SCALE GENOMIC DNA]</scope>
    <source>
        <strain evidence="6">DSM 44983</strain>
    </source>
</reference>
<dbReference type="SUPFAM" id="SSF46894">
    <property type="entry name" value="C-terminal effector domain of the bipartite response regulators"/>
    <property type="match status" value="1"/>
</dbReference>
<dbReference type="PROSITE" id="PS50043">
    <property type="entry name" value="HTH_LUXR_2"/>
    <property type="match status" value="1"/>
</dbReference>
<keyword evidence="3" id="KW-0804">Transcription</keyword>
<dbReference type="GO" id="GO:0003677">
    <property type="term" value="F:DNA binding"/>
    <property type="evidence" value="ECO:0007669"/>
    <property type="project" value="UniProtKB-KW"/>
</dbReference>
<name>A0A1C5GRB8_9ACTN</name>
<evidence type="ECO:0000256" key="3">
    <source>
        <dbReference type="ARBA" id="ARBA00023163"/>
    </source>
</evidence>
<dbReference type="Proteomes" id="UP000198226">
    <property type="component" value="Chromosome I"/>
</dbReference>
<evidence type="ECO:0000313" key="5">
    <source>
        <dbReference type="EMBL" id="SCG35671.1"/>
    </source>
</evidence>
<proteinExistence type="predicted"/>
<dbReference type="PANTHER" id="PTHR44688:SF16">
    <property type="entry name" value="DNA-BINDING TRANSCRIPTIONAL ACTIVATOR DEVR_DOSR"/>
    <property type="match status" value="1"/>
</dbReference>
<dbReference type="Pfam" id="PF00196">
    <property type="entry name" value="GerE"/>
    <property type="match status" value="1"/>
</dbReference>
<dbReference type="InterPro" id="IPR016032">
    <property type="entry name" value="Sig_transdc_resp-reg_C-effctor"/>
</dbReference>
<keyword evidence="1" id="KW-0805">Transcription regulation</keyword>
<evidence type="ECO:0000256" key="1">
    <source>
        <dbReference type="ARBA" id="ARBA00023015"/>
    </source>
</evidence>
<dbReference type="InterPro" id="IPR000792">
    <property type="entry name" value="Tscrpt_reg_LuxR_C"/>
</dbReference>
<sequence>MSSLLTSVPAGVEIPGDRNRYAARAPFPQNPFVGFRDELVSPSCATARLFRRSALWWYGGRLDAGLHYATEAVDVECEEGHEFCRLAPYWRVALLTKSRDLDAGWRVVNALDGRREESDSPLVTATSLVIRGELLFAMGCVDDGLADVTEGLRIAEQCEARSLLPTGYVVMALAALRRADMRTCLTYVDKLTGEALLGYFGQAAGAWVTAQAAEARGGVDRASGLIAGIVTSHLVLRQLLVSEPAAASWLVRASRKLGADDLAEAAAAAASAASAAHPGFDVIRAAALHSAGLLEEDSGKLLEAANLYPDRWCGASAREDLAGLLAKRRSERSNTIRIFEAALVAYTAVGAARDASRVANKLRDFGVRRGVSRTVECAGELPHGLTNTEFAVAELVSQGHTNNEVGRQLFISRHTVAFHLKKVYQKMSLTSRVELAASWKAMQLRHGS</sequence>
<dbReference type="Gene3D" id="1.10.10.10">
    <property type="entry name" value="Winged helix-like DNA-binding domain superfamily/Winged helix DNA-binding domain"/>
    <property type="match status" value="1"/>
</dbReference>
<feature type="domain" description="HTH luxR-type" evidence="4">
    <location>
        <begin position="378"/>
        <end position="443"/>
    </location>
</feature>
<dbReference type="SMART" id="SM00421">
    <property type="entry name" value="HTH_LUXR"/>
    <property type="match status" value="1"/>
</dbReference>
<dbReference type="PRINTS" id="PR00038">
    <property type="entry name" value="HTHLUXR"/>
</dbReference>
<gene>
    <name evidence="5" type="ORF">GA0070623_0114</name>
</gene>